<feature type="transmembrane region" description="Helical" evidence="2">
    <location>
        <begin position="6"/>
        <end position="29"/>
    </location>
</feature>
<feature type="region of interest" description="Disordered" evidence="1">
    <location>
        <begin position="32"/>
        <end position="97"/>
    </location>
</feature>
<reference evidence="4" key="1">
    <citation type="journal article" date="2019" name="Int. J. Syst. Evol. Microbiol.">
        <title>The Global Catalogue of Microorganisms (GCM) 10K type strain sequencing project: providing services to taxonomists for standard genome sequencing and annotation.</title>
        <authorList>
            <consortium name="The Broad Institute Genomics Platform"/>
            <consortium name="The Broad Institute Genome Sequencing Center for Infectious Disease"/>
            <person name="Wu L."/>
            <person name="Ma J."/>
        </authorList>
    </citation>
    <scope>NUCLEOTIDE SEQUENCE [LARGE SCALE GENOMIC DNA]</scope>
    <source>
        <strain evidence="4">CGMCC 1.12404</strain>
    </source>
</reference>
<keyword evidence="2" id="KW-0812">Transmembrane</keyword>
<protein>
    <submittedName>
        <fullName evidence="3">Uncharacterized protein</fullName>
    </submittedName>
</protein>
<comment type="caution">
    <text evidence="3">The sequence shown here is derived from an EMBL/GenBank/DDBJ whole genome shotgun (WGS) entry which is preliminary data.</text>
</comment>
<evidence type="ECO:0000256" key="2">
    <source>
        <dbReference type="SAM" id="Phobius"/>
    </source>
</evidence>
<proteinExistence type="predicted"/>
<feature type="compositionally biased region" description="Basic and acidic residues" evidence="1">
    <location>
        <begin position="57"/>
        <end position="73"/>
    </location>
</feature>
<evidence type="ECO:0000313" key="4">
    <source>
        <dbReference type="Proteomes" id="UP000617979"/>
    </source>
</evidence>
<organism evidence="3 4">
    <name type="scientific">Kroppenstedtia guangzhouensis</name>
    <dbReference type="NCBI Taxonomy" id="1274356"/>
    <lineage>
        <taxon>Bacteria</taxon>
        <taxon>Bacillati</taxon>
        <taxon>Bacillota</taxon>
        <taxon>Bacilli</taxon>
        <taxon>Bacillales</taxon>
        <taxon>Thermoactinomycetaceae</taxon>
        <taxon>Kroppenstedtia</taxon>
    </lineage>
</organism>
<accession>A0ABQ1G4V2</accession>
<gene>
    <name evidence="3" type="ORF">GCM10007416_06630</name>
</gene>
<evidence type="ECO:0000313" key="3">
    <source>
        <dbReference type="EMBL" id="GGA36402.1"/>
    </source>
</evidence>
<dbReference type="EMBL" id="BMEX01000002">
    <property type="protein sequence ID" value="GGA36402.1"/>
    <property type="molecule type" value="Genomic_DNA"/>
</dbReference>
<keyword evidence="2" id="KW-1133">Transmembrane helix</keyword>
<name>A0ABQ1G4V2_9BACL</name>
<keyword evidence="2" id="KW-0472">Membrane</keyword>
<dbReference type="Proteomes" id="UP000617979">
    <property type="component" value="Unassembled WGS sequence"/>
</dbReference>
<dbReference type="RefSeq" id="WP_188429848.1">
    <property type="nucleotide sequence ID" value="NZ_BMEX01000002.1"/>
</dbReference>
<sequence>MELLEILFSNGIVTVLFLYLLFAGLSRLFRREGGETGRQRQSPPPQAKSRHRKREKKEKFPVIQTKDRERIIPESEEPTPLVRTKSDPPLLVKEKATAKPHPLISDFNRESLKQAIIMKEILDGPRFRRSGNRRGPLGR</sequence>
<keyword evidence="4" id="KW-1185">Reference proteome</keyword>
<evidence type="ECO:0000256" key="1">
    <source>
        <dbReference type="SAM" id="MobiDB-lite"/>
    </source>
</evidence>